<feature type="transmembrane region" description="Helical" evidence="18">
    <location>
        <begin position="88"/>
        <end position="110"/>
    </location>
</feature>
<dbReference type="FunFam" id="2.60.40.1180:FF:000026">
    <property type="entry name" value="Solute carrier family 3 (amino acid transporter heavy chain), member 1"/>
    <property type="match status" value="1"/>
</dbReference>
<evidence type="ECO:0000313" key="20">
    <source>
        <dbReference type="Ensembl" id="ENSLLEP00000011987.1"/>
    </source>
</evidence>
<dbReference type="Ensembl" id="ENSLLET00000012459.1">
    <property type="protein sequence ID" value="ENSLLEP00000011987.1"/>
    <property type="gene ID" value="ENSLLEG00000007536.1"/>
</dbReference>
<evidence type="ECO:0000256" key="13">
    <source>
        <dbReference type="ARBA" id="ARBA00068638"/>
    </source>
</evidence>
<dbReference type="FunFam" id="3.90.400.10:FF:000001">
    <property type="entry name" value="Maltase A3, isoform A"/>
    <property type="match status" value="1"/>
</dbReference>
<evidence type="ECO:0000259" key="19">
    <source>
        <dbReference type="SMART" id="SM00642"/>
    </source>
</evidence>
<evidence type="ECO:0000256" key="14">
    <source>
        <dbReference type="ARBA" id="ARBA00076162"/>
    </source>
</evidence>
<evidence type="ECO:0000256" key="10">
    <source>
        <dbReference type="ARBA" id="ARBA00023157"/>
    </source>
</evidence>
<comment type="subunit">
    <text evidence="12">Disulfide-linked heterodimer composed of the catalytic light subunit SLC7A9 and the heavy subunit SLC3A1. The heterodimer is the minimal functional unit. Assembles in non-covalently linked heterotetramers (dimers of heterodimers) and higher order oligomers; the oligomerization is mediated by SLC3A1 likely to prevent degradation in the endoplasmic reticulum and facilitate heteromer trafficking to the plasma membrane. Disulfide-linked heterodimer composed of the catalytic light subunit SLC7A13 and the heavy subunit SLC3A1.</text>
</comment>
<keyword evidence="7" id="KW-0029">Amino-acid transport</keyword>
<dbReference type="GO" id="GO:0016324">
    <property type="term" value="C:apical plasma membrane"/>
    <property type="evidence" value="ECO:0007669"/>
    <property type="project" value="UniProtKB-SubCell"/>
</dbReference>
<dbReference type="Gene3D" id="3.20.20.80">
    <property type="entry name" value="Glycosidases"/>
    <property type="match status" value="1"/>
</dbReference>
<keyword evidence="3" id="KW-1003">Cell membrane</keyword>
<feature type="region of interest" description="Disordered" evidence="17">
    <location>
        <begin position="1"/>
        <end position="26"/>
    </location>
</feature>
<dbReference type="OrthoDB" id="1740265at2759"/>
<evidence type="ECO:0000313" key="21">
    <source>
        <dbReference type="Proteomes" id="UP000694569"/>
    </source>
</evidence>
<keyword evidence="6" id="KW-0735">Signal-anchor</keyword>
<dbReference type="InterPro" id="IPR013780">
    <property type="entry name" value="Glyco_hydro_b"/>
</dbReference>
<evidence type="ECO:0000256" key="1">
    <source>
        <dbReference type="ARBA" id="ARBA00004655"/>
    </source>
</evidence>
<dbReference type="SMART" id="SM00642">
    <property type="entry name" value="Aamy"/>
    <property type="match status" value="1"/>
</dbReference>
<reference evidence="20" key="2">
    <citation type="submission" date="2025-09" db="UniProtKB">
        <authorList>
            <consortium name="Ensembl"/>
        </authorList>
    </citation>
    <scope>IDENTIFICATION</scope>
</reference>
<dbReference type="InterPro" id="IPR045857">
    <property type="entry name" value="O16G_dom_2"/>
</dbReference>
<evidence type="ECO:0000256" key="12">
    <source>
        <dbReference type="ARBA" id="ARBA00062813"/>
    </source>
</evidence>
<keyword evidence="8 18" id="KW-1133">Transmembrane helix</keyword>
<dbReference type="Gene3D" id="3.90.400.10">
    <property type="entry name" value="Oligo-1,6-glucosidase, Domain 2"/>
    <property type="match status" value="1"/>
</dbReference>
<feature type="compositionally biased region" description="Basic and acidic residues" evidence="17">
    <location>
        <begin position="1"/>
        <end position="13"/>
    </location>
</feature>
<evidence type="ECO:0000256" key="6">
    <source>
        <dbReference type="ARBA" id="ARBA00022968"/>
    </source>
</evidence>
<dbReference type="InterPro" id="IPR006047">
    <property type="entry name" value="GH13_cat_dom"/>
</dbReference>
<organism evidence="20 21">
    <name type="scientific">Leptobrachium leishanense</name>
    <name type="common">Leishan spiny toad</name>
    <dbReference type="NCBI Taxonomy" id="445787"/>
    <lineage>
        <taxon>Eukaryota</taxon>
        <taxon>Metazoa</taxon>
        <taxon>Chordata</taxon>
        <taxon>Craniata</taxon>
        <taxon>Vertebrata</taxon>
        <taxon>Euteleostomi</taxon>
        <taxon>Amphibia</taxon>
        <taxon>Batrachia</taxon>
        <taxon>Anura</taxon>
        <taxon>Pelobatoidea</taxon>
        <taxon>Megophryidae</taxon>
        <taxon>Leptobrachium</taxon>
    </lineage>
</organism>
<evidence type="ECO:0000256" key="3">
    <source>
        <dbReference type="ARBA" id="ARBA00022475"/>
    </source>
</evidence>
<evidence type="ECO:0000256" key="15">
    <source>
        <dbReference type="ARBA" id="ARBA00080119"/>
    </source>
</evidence>
<evidence type="ECO:0000256" key="17">
    <source>
        <dbReference type="SAM" id="MobiDB-lite"/>
    </source>
</evidence>
<proteinExistence type="predicted"/>
<keyword evidence="10" id="KW-1015">Disulfide bond</keyword>
<keyword evidence="21" id="KW-1185">Reference proteome</keyword>
<keyword evidence="5 18" id="KW-0812">Transmembrane</keyword>
<name>A0A8C5MHG8_9ANUR</name>
<feature type="domain" description="Glycosyl hydrolase family 13 catalytic" evidence="19">
    <location>
        <begin position="125"/>
        <end position="509"/>
    </location>
</feature>
<sequence length="690" mass="79234">MSEDSVEFKKKSAQENNGFVPDHDYDDDVEAKVGGSRKNSQTEEAQVYAVQINETPLDVLTLKPYAGMPKEVLLQFSRRPGYRITREIIFWLIVVATVVIVAATIAIIALSPRCLDWWQSSPIYQVYPKSFRDSDSDGSGDLKGIQEKVDHFSYLDVKNVWIAPFYKASLKDYHYAVDDFRAVDPSFGTMADFDNMLAALHDKGLKLIIDLIPNHTSNKHEWFELSRSRTGKYTDYYIWHDCELTGDQWTPPNNWVSVYGSTAWEYDATRQQCYFHQFRKEQPDLNLYNPDVIEEIQDIIKFWLEKGVDGLTIDAAKFILEAKHLRDEPLVSPLVTANDGLNYTDLFHDFTTTQVGMHDIIRSFRQTMNDYSREPGRYRFMGTESDDGDNVQKTMIYYGNDFIKEADFPLNFHLLNLNKDISATAIFDFVNLWMASMPEGKWPQWTVGSPSNSRVASRVGKEYVDVLNMLLLTLPGTPTLYYGEELGMVDGSDVENSNFSLEYNPNEFSVKTPMLWDASQNAGFSEANSTWLPVNPGYQELNVAVQKSKQDSSLNLYRAINRLRKNELPIHRGWLCYTWTDENVFAYVREMDGLNKVFMMVLNFGRGTTINMQQKFPELPTEAKITLSTLSSNTGKTVNMNSIQTQQGEGIILEYRTSKQVHFMDSFKDQCFISEKACYSSFLNLLYKNC</sequence>
<comment type="subcellular location">
    <subcellularLocation>
        <location evidence="1">Apical cell membrane</location>
        <topology evidence="1">Single-pass type II membrane protein</topology>
    </subcellularLocation>
</comment>
<dbReference type="PANTHER" id="PTHR10357:SF179">
    <property type="entry name" value="NEUTRAL AND BASIC AMINO ACID TRANSPORT PROTEIN RBAT"/>
    <property type="match status" value="1"/>
</dbReference>
<dbReference type="Gene3D" id="2.60.40.1180">
    <property type="entry name" value="Golgi alpha-mannosidase II"/>
    <property type="match status" value="1"/>
</dbReference>
<dbReference type="InterPro" id="IPR017853">
    <property type="entry name" value="GH"/>
</dbReference>
<dbReference type="PANTHER" id="PTHR10357">
    <property type="entry name" value="ALPHA-AMYLASE FAMILY MEMBER"/>
    <property type="match status" value="1"/>
</dbReference>
<accession>A0A8C5MHG8</accession>
<keyword evidence="11" id="KW-0325">Glycoprotein</keyword>
<dbReference type="Pfam" id="PF00128">
    <property type="entry name" value="Alpha-amylase"/>
    <property type="match status" value="1"/>
</dbReference>
<dbReference type="AlphaFoldDB" id="A0A8C5MHG8"/>
<dbReference type="GO" id="GO:0006865">
    <property type="term" value="P:amino acid transport"/>
    <property type="evidence" value="ECO:0007669"/>
    <property type="project" value="UniProtKB-KW"/>
</dbReference>
<keyword evidence="4" id="KW-0597">Phosphoprotein</keyword>
<dbReference type="GO" id="GO:0005975">
    <property type="term" value="P:carbohydrate metabolic process"/>
    <property type="evidence" value="ECO:0007669"/>
    <property type="project" value="InterPro"/>
</dbReference>
<evidence type="ECO:0000256" key="9">
    <source>
        <dbReference type="ARBA" id="ARBA00023136"/>
    </source>
</evidence>
<evidence type="ECO:0000256" key="11">
    <source>
        <dbReference type="ARBA" id="ARBA00023180"/>
    </source>
</evidence>
<dbReference type="SUPFAM" id="SSF51445">
    <property type="entry name" value="(Trans)glycosidases"/>
    <property type="match status" value="1"/>
</dbReference>
<dbReference type="Proteomes" id="UP000694569">
    <property type="component" value="Unplaced"/>
</dbReference>
<evidence type="ECO:0000256" key="4">
    <source>
        <dbReference type="ARBA" id="ARBA00022553"/>
    </source>
</evidence>
<evidence type="ECO:0000256" key="7">
    <source>
        <dbReference type="ARBA" id="ARBA00022970"/>
    </source>
</evidence>
<dbReference type="GeneTree" id="ENSGT00940000158103"/>
<keyword evidence="9 18" id="KW-0472">Membrane</keyword>
<evidence type="ECO:0000256" key="5">
    <source>
        <dbReference type="ARBA" id="ARBA00022692"/>
    </source>
</evidence>
<gene>
    <name evidence="20" type="primary">SLC3A1</name>
</gene>
<protein>
    <recommendedName>
        <fullName evidence="13">Amino acid transporter heavy chain SLC3A1</fullName>
    </recommendedName>
    <alternativeName>
        <fullName evidence="16">Neutral and basic amino acid transport protein</fullName>
    </alternativeName>
    <alternativeName>
        <fullName evidence="15">Solute carrier family 3 member 1</fullName>
    </alternativeName>
    <alternativeName>
        <fullName evidence="14">b(0,+)-type amino acid transporter-related heavy chain</fullName>
    </alternativeName>
</protein>
<evidence type="ECO:0000256" key="8">
    <source>
        <dbReference type="ARBA" id="ARBA00022989"/>
    </source>
</evidence>
<reference evidence="20" key="1">
    <citation type="submission" date="2025-08" db="UniProtKB">
        <authorList>
            <consortium name="Ensembl"/>
        </authorList>
    </citation>
    <scope>IDENTIFICATION</scope>
</reference>
<evidence type="ECO:0000256" key="16">
    <source>
        <dbReference type="ARBA" id="ARBA00083001"/>
    </source>
</evidence>
<evidence type="ECO:0000256" key="18">
    <source>
        <dbReference type="SAM" id="Phobius"/>
    </source>
</evidence>
<keyword evidence="2" id="KW-0813">Transport</keyword>
<evidence type="ECO:0000256" key="2">
    <source>
        <dbReference type="ARBA" id="ARBA00022448"/>
    </source>
</evidence>